<accession>A0A6H5HDF2</accession>
<dbReference type="Proteomes" id="UP000479000">
    <property type="component" value="Unassembled WGS sequence"/>
</dbReference>
<evidence type="ECO:0000313" key="1">
    <source>
        <dbReference type="EMBL" id="CAB0013928.1"/>
    </source>
</evidence>
<name>A0A6H5HDF2_9HEMI</name>
<keyword evidence="2" id="KW-1185">Reference proteome</keyword>
<protein>
    <submittedName>
        <fullName evidence="1">Uncharacterized protein</fullName>
    </submittedName>
</protein>
<organism evidence="1 2">
    <name type="scientific">Nesidiocoris tenuis</name>
    <dbReference type="NCBI Taxonomy" id="355587"/>
    <lineage>
        <taxon>Eukaryota</taxon>
        <taxon>Metazoa</taxon>
        <taxon>Ecdysozoa</taxon>
        <taxon>Arthropoda</taxon>
        <taxon>Hexapoda</taxon>
        <taxon>Insecta</taxon>
        <taxon>Pterygota</taxon>
        <taxon>Neoptera</taxon>
        <taxon>Paraneoptera</taxon>
        <taxon>Hemiptera</taxon>
        <taxon>Heteroptera</taxon>
        <taxon>Panheteroptera</taxon>
        <taxon>Cimicomorpha</taxon>
        <taxon>Miridae</taxon>
        <taxon>Dicyphina</taxon>
        <taxon>Nesidiocoris</taxon>
    </lineage>
</organism>
<reference evidence="1 2" key="1">
    <citation type="submission" date="2020-02" db="EMBL/GenBank/DDBJ databases">
        <authorList>
            <person name="Ferguson B K."/>
        </authorList>
    </citation>
    <scope>NUCLEOTIDE SEQUENCE [LARGE SCALE GENOMIC DNA]</scope>
</reference>
<proteinExistence type="predicted"/>
<dbReference type="EMBL" id="CADCXU010027049">
    <property type="protein sequence ID" value="CAB0013928.1"/>
    <property type="molecule type" value="Genomic_DNA"/>
</dbReference>
<evidence type="ECO:0000313" key="2">
    <source>
        <dbReference type="Proteomes" id="UP000479000"/>
    </source>
</evidence>
<sequence length="298" mass="34213">MENSHSSTTNTIGHFYCGKREIERRPEGENRSRSVFVVDVRKSKPPSGRISIKEQRHFRKTIRRTPNIREKVRGNIQNGYSFAIRNIPGPARQTTFRLLLDNGKQETATNHSRGLAVQLAPSRSGFDWNRPPYEPQRNDKAETMKTPGVRRWGGIPWDYYFCLNILQRRTKGMNCVDVKIGLWDVWTAGRHGSGNKLRRTSAHLEITKIPRRYVTRRITTLSGSFREPMIQSSNKNEKLLKCPIYLSWETIGVTRFEYSVIDSDWRSSHAGHQAAIQTEYFLQTGLHAGMLIAGISPS</sequence>
<dbReference type="AlphaFoldDB" id="A0A6H5HDF2"/>
<gene>
    <name evidence="1" type="ORF">NTEN_LOCUS18472</name>
</gene>